<reference evidence="1" key="1">
    <citation type="journal article" date="2021" name="New Phytol.">
        <title>Evolutionary innovations through gain and loss of genes in the ectomycorrhizal Boletales.</title>
        <authorList>
            <person name="Wu G."/>
            <person name="Miyauchi S."/>
            <person name="Morin E."/>
            <person name="Kuo A."/>
            <person name="Drula E."/>
            <person name="Varga T."/>
            <person name="Kohler A."/>
            <person name="Feng B."/>
            <person name="Cao Y."/>
            <person name="Lipzen A."/>
            <person name="Daum C."/>
            <person name="Hundley H."/>
            <person name="Pangilinan J."/>
            <person name="Johnson J."/>
            <person name="Barry K."/>
            <person name="LaButti K."/>
            <person name="Ng V."/>
            <person name="Ahrendt S."/>
            <person name="Min B."/>
            <person name="Choi I.G."/>
            <person name="Park H."/>
            <person name="Plett J.M."/>
            <person name="Magnuson J."/>
            <person name="Spatafora J.W."/>
            <person name="Nagy L.G."/>
            <person name="Henrissat B."/>
            <person name="Grigoriev I.V."/>
            <person name="Yang Z.L."/>
            <person name="Xu J."/>
            <person name="Martin F.M."/>
        </authorList>
    </citation>
    <scope>NUCLEOTIDE SEQUENCE</scope>
    <source>
        <strain evidence="1">ATCC 28755</strain>
    </source>
</reference>
<organism evidence="1 2">
    <name type="scientific">Hygrophoropsis aurantiaca</name>
    <dbReference type="NCBI Taxonomy" id="72124"/>
    <lineage>
        <taxon>Eukaryota</taxon>
        <taxon>Fungi</taxon>
        <taxon>Dikarya</taxon>
        <taxon>Basidiomycota</taxon>
        <taxon>Agaricomycotina</taxon>
        <taxon>Agaricomycetes</taxon>
        <taxon>Agaricomycetidae</taxon>
        <taxon>Boletales</taxon>
        <taxon>Coniophorineae</taxon>
        <taxon>Hygrophoropsidaceae</taxon>
        <taxon>Hygrophoropsis</taxon>
    </lineage>
</organism>
<protein>
    <submittedName>
        <fullName evidence="1">Uncharacterized protein</fullName>
    </submittedName>
</protein>
<accession>A0ACB8AT49</accession>
<name>A0ACB8AT49_9AGAM</name>
<proteinExistence type="predicted"/>
<evidence type="ECO:0000313" key="1">
    <source>
        <dbReference type="EMBL" id="KAH7916507.1"/>
    </source>
</evidence>
<comment type="caution">
    <text evidence="1">The sequence shown here is derived from an EMBL/GenBank/DDBJ whole genome shotgun (WGS) entry which is preliminary data.</text>
</comment>
<dbReference type="Proteomes" id="UP000790377">
    <property type="component" value="Unassembled WGS sequence"/>
</dbReference>
<evidence type="ECO:0000313" key="2">
    <source>
        <dbReference type="Proteomes" id="UP000790377"/>
    </source>
</evidence>
<keyword evidence="2" id="KW-1185">Reference proteome</keyword>
<sequence length="204" mass="22905">MLNVFSATCKRTQARRGLRPLRTRNYSQSAISDSASTSINPFPFPTQPHPLPHHIFHLPRNPSRADVKRRYYELVRIYHPDSPVARNYPPEVSQARFQAISKAYDVLRGKSPLTGERLASTKMDPARWATGTSTRSTRPHFDDTSGDERWKERAILAAFILTVGAFFVQTTMTRQQAIAEAVARRRSGPPSTKRAGADDALAES</sequence>
<gene>
    <name evidence="1" type="ORF">BJ138DRAFT_1074880</name>
</gene>
<dbReference type="EMBL" id="MU267590">
    <property type="protein sequence ID" value="KAH7916507.1"/>
    <property type="molecule type" value="Genomic_DNA"/>
</dbReference>